<dbReference type="AlphaFoldDB" id="A0AAV7MMG1"/>
<feature type="non-terminal residue" evidence="1">
    <location>
        <position position="1"/>
    </location>
</feature>
<proteinExistence type="predicted"/>
<organism evidence="1 2">
    <name type="scientific">Pleurodeles waltl</name>
    <name type="common">Iberian ribbed newt</name>
    <dbReference type="NCBI Taxonomy" id="8319"/>
    <lineage>
        <taxon>Eukaryota</taxon>
        <taxon>Metazoa</taxon>
        <taxon>Chordata</taxon>
        <taxon>Craniata</taxon>
        <taxon>Vertebrata</taxon>
        <taxon>Euteleostomi</taxon>
        <taxon>Amphibia</taxon>
        <taxon>Batrachia</taxon>
        <taxon>Caudata</taxon>
        <taxon>Salamandroidea</taxon>
        <taxon>Salamandridae</taxon>
        <taxon>Pleurodelinae</taxon>
        <taxon>Pleurodeles</taxon>
    </lineage>
</organism>
<comment type="caution">
    <text evidence="1">The sequence shown here is derived from an EMBL/GenBank/DDBJ whole genome shotgun (WGS) entry which is preliminary data.</text>
</comment>
<dbReference type="EMBL" id="JANPWB010000013">
    <property type="protein sequence ID" value="KAJ1104557.1"/>
    <property type="molecule type" value="Genomic_DNA"/>
</dbReference>
<name>A0AAV7MMG1_PLEWA</name>
<reference evidence="1" key="1">
    <citation type="journal article" date="2022" name="bioRxiv">
        <title>Sequencing and chromosome-scale assembly of the giantPleurodeles waltlgenome.</title>
        <authorList>
            <person name="Brown T."/>
            <person name="Elewa A."/>
            <person name="Iarovenko S."/>
            <person name="Subramanian E."/>
            <person name="Araus A.J."/>
            <person name="Petzold A."/>
            <person name="Susuki M."/>
            <person name="Suzuki K.-i.T."/>
            <person name="Hayashi T."/>
            <person name="Toyoda A."/>
            <person name="Oliveira C."/>
            <person name="Osipova E."/>
            <person name="Leigh N.D."/>
            <person name="Simon A."/>
            <person name="Yun M.H."/>
        </authorList>
    </citation>
    <scope>NUCLEOTIDE SEQUENCE</scope>
    <source>
        <strain evidence="1">20211129_DDA</strain>
        <tissue evidence="1">Liver</tissue>
    </source>
</reference>
<protein>
    <submittedName>
        <fullName evidence="1">Uncharacterized protein</fullName>
    </submittedName>
</protein>
<gene>
    <name evidence="1" type="ORF">NDU88_001967</name>
</gene>
<keyword evidence="2" id="KW-1185">Reference proteome</keyword>
<dbReference type="Proteomes" id="UP001066276">
    <property type="component" value="Chromosome 9"/>
</dbReference>
<sequence length="74" mass="8611">GLPPHLRQDLTRHLGQQQRSTMFLVVVQRAIEPLKERRSILDFCCVYHLTSHVCSKSEHCYASTRCRHGDFGFI</sequence>
<evidence type="ECO:0000313" key="2">
    <source>
        <dbReference type="Proteomes" id="UP001066276"/>
    </source>
</evidence>
<accession>A0AAV7MMG1</accession>
<feature type="non-terminal residue" evidence="1">
    <location>
        <position position="74"/>
    </location>
</feature>
<evidence type="ECO:0000313" key="1">
    <source>
        <dbReference type="EMBL" id="KAJ1104557.1"/>
    </source>
</evidence>